<dbReference type="Proteomes" id="UP000269923">
    <property type="component" value="Unassembled WGS sequence"/>
</dbReference>
<comment type="caution">
    <text evidence="2">The sequence shown here is derived from an EMBL/GenBank/DDBJ whole genome shotgun (WGS) entry which is preliminary data.</text>
</comment>
<keyword evidence="3" id="KW-1185">Reference proteome</keyword>
<feature type="domain" description="Hemerythrin-like" evidence="1">
    <location>
        <begin position="15"/>
        <end position="142"/>
    </location>
</feature>
<organism evidence="2 3">
    <name type="scientific">Conchiformibius steedae</name>
    <dbReference type="NCBI Taxonomy" id="153493"/>
    <lineage>
        <taxon>Bacteria</taxon>
        <taxon>Pseudomonadati</taxon>
        <taxon>Pseudomonadota</taxon>
        <taxon>Betaproteobacteria</taxon>
        <taxon>Neisseriales</taxon>
        <taxon>Neisseriaceae</taxon>
        <taxon>Conchiformibius</taxon>
    </lineage>
</organism>
<name>A0A3P2A0N8_9NEIS</name>
<dbReference type="OrthoDB" id="9780392at2"/>
<dbReference type="InterPro" id="IPR012312">
    <property type="entry name" value="Hemerythrin-like"/>
</dbReference>
<proteinExistence type="predicted"/>
<dbReference type="RefSeq" id="WP_124796201.1">
    <property type="nucleotide sequence ID" value="NZ_RQYC01000026.1"/>
</dbReference>
<evidence type="ECO:0000313" key="3">
    <source>
        <dbReference type="Proteomes" id="UP000269923"/>
    </source>
</evidence>
<protein>
    <submittedName>
        <fullName evidence="2">Hemerythrin domain-containing protein</fullName>
    </submittedName>
</protein>
<dbReference type="CDD" id="cd12108">
    <property type="entry name" value="Hr-like"/>
    <property type="match status" value="1"/>
</dbReference>
<dbReference type="STRING" id="1121352.GCA_000620925_01153"/>
<gene>
    <name evidence="2" type="ORF">EII21_10330</name>
</gene>
<dbReference type="Gene3D" id="1.20.120.520">
    <property type="entry name" value="nmb1532 protein domain like"/>
    <property type="match status" value="1"/>
</dbReference>
<accession>A0A3P2A0N8</accession>
<dbReference type="Pfam" id="PF01814">
    <property type="entry name" value="Hemerythrin"/>
    <property type="match status" value="1"/>
</dbReference>
<evidence type="ECO:0000313" key="2">
    <source>
        <dbReference type="EMBL" id="RRD88971.1"/>
    </source>
</evidence>
<sequence>MLTLSPQPAPTWDDPIAMLYACHGNVRRFCSELQRLAHYLAENGCDADARNSIARIRRYFSQAAPLHHDDEEQDFFPALLAHAPHAADAVAQLAKEHHTLSTLWAQVEARFTALENGSSHTFPIGLANDFTESYHRHMAWEEPLFDLGKQVLPPSVLAQMGKVMAARRQSG</sequence>
<reference evidence="2 3" key="1">
    <citation type="submission" date="2018-11" db="EMBL/GenBank/DDBJ databases">
        <title>Genomes From Bacteria Associated with the Canine Oral Cavity: a Test Case for Automated Genome-Based Taxonomic Assignment.</title>
        <authorList>
            <person name="Coil D.A."/>
            <person name="Jospin G."/>
            <person name="Darling A.E."/>
            <person name="Wallis C."/>
            <person name="Davis I.J."/>
            <person name="Harris S."/>
            <person name="Eisen J.A."/>
            <person name="Holcombe L.J."/>
            <person name="O'Flynn C."/>
        </authorList>
    </citation>
    <scope>NUCLEOTIDE SEQUENCE [LARGE SCALE GENOMIC DNA]</scope>
    <source>
        <strain evidence="2 3">COT-280</strain>
    </source>
</reference>
<evidence type="ECO:0000259" key="1">
    <source>
        <dbReference type="Pfam" id="PF01814"/>
    </source>
</evidence>
<dbReference type="EMBL" id="RQYC01000026">
    <property type="protein sequence ID" value="RRD88971.1"/>
    <property type="molecule type" value="Genomic_DNA"/>
</dbReference>
<dbReference type="AlphaFoldDB" id="A0A3P2A0N8"/>